<proteinExistence type="inferred from homology"/>
<dbReference type="Pfam" id="PF01093">
    <property type="entry name" value="Clusterin"/>
    <property type="match status" value="1"/>
</dbReference>
<evidence type="ECO:0000256" key="4">
    <source>
        <dbReference type="ARBA" id="ARBA00022729"/>
    </source>
</evidence>
<dbReference type="GO" id="GO:0005615">
    <property type="term" value="C:extracellular space"/>
    <property type="evidence" value="ECO:0007669"/>
    <property type="project" value="TreeGrafter"/>
</dbReference>
<dbReference type="GO" id="GO:0032436">
    <property type="term" value="P:positive regulation of proteasomal ubiquitin-dependent protein catabolic process"/>
    <property type="evidence" value="ECO:0007669"/>
    <property type="project" value="TreeGrafter"/>
</dbReference>
<evidence type="ECO:0000259" key="10">
    <source>
        <dbReference type="SMART" id="SM00035"/>
    </source>
</evidence>
<evidence type="ECO:0000256" key="3">
    <source>
        <dbReference type="ARBA" id="ARBA00022525"/>
    </source>
</evidence>
<feature type="coiled-coil region" evidence="8">
    <location>
        <begin position="83"/>
        <end position="121"/>
    </location>
</feature>
<comment type="subcellular location">
    <subcellularLocation>
        <location evidence="1">Secreted</location>
    </subcellularLocation>
</comment>
<evidence type="ECO:0000256" key="6">
    <source>
        <dbReference type="ARBA" id="ARBA00023180"/>
    </source>
</evidence>
<dbReference type="PANTHER" id="PTHR10970">
    <property type="entry name" value="CLUSTERIN"/>
    <property type="match status" value="1"/>
</dbReference>
<dbReference type="GO" id="GO:0042981">
    <property type="term" value="P:regulation of apoptotic process"/>
    <property type="evidence" value="ECO:0007669"/>
    <property type="project" value="TreeGrafter"/>
</dbReference>
<sequence>MWNFLGFGIFWDRIFWGMFGNGFWVAQSCRRWAAGHWNFLGCGIFGNVWECFSGSELSAAGSRAVDAELEAALRGVGRMKSLLENSGKQRRELLGELERTRSEKEEALRVARQKEQELELRGERCGPEARELWERCKPCLRQRCLRLYARTCHSGAGMLGRQLEEFLNNSSPVSVWSEGERLESLLERDQRQERQLEELEERFGILEDGMDEIFRESSQVQGWLHPFFQAPFGGFREEPAERRRFRRFSGELFPLFRQPPHGFQELFQPLFQFSQRMLENARGNWDDPSGIFGTESRNFSNDRMVCREIRRNSAGCLRMRDECEECREILALDCGQEDPSQQELRQQLEDAVRVAERFTRRYDSLLREFQQEMLNTSGLLERLNRQFGWVSRLANHSMGSDGFLQVTTVLSKAPNPEDPSAPPDTQVTVQLFDSEPLELSVPGEIPWDDPRFMETVAEQALQRFKENAVE</sequence>
<evidence type="ECO:0000256" key="2">
    <source>
        <dbReference type="ARBA" id="ARBA00010069"/>
    </source>
</evidence>
<feature type="domain" description="Clusterin C-terminal" evidence="10">
    <location>
        <begin position="251"/>
        <end position="465"/>
    </location>
</feature>
<evidence type="ECO:0000313" key="11">
    <source>
        <dbReference type="Ensembl" id="ENSCCEP00000022356.1"/>
    </source>
</evidence>
<gene>
    <name evidence="11" type="primary">CLU</name>
</gene>
<dbReference type="GO" id="GO:0005634">
    <property type="term" value="C:nucleus"/>
    <property type="evidence" value="ECO:0007669"/>
    <property type="project" value="TreeGrafter"/>
</dbReference>
<reference evidence="11" key="2">
    <citation type="submission" date="2025-09" db="UniProtKB">
        <authorList>
            <consortium name="Ensembl"/>
        </authorList>
    </citation>
    <scope>IDENTIFICATION</scope>
</reference>
<keyword evidence="4" id="KW-0732">Signal</keyword>
<keyword evidence="3" id="KW-0964">Secreted</keyword>
<evidence type="ECO:0000313" key="12">
    <source>
        <dbReference type="Proteomes" id="UP000694410"/>
    </source>
</evidence>
<dbReference type="SMART" id="SM00030">
    <property type="entry name" value="CLb"/>
    <property type="match status" value="1"/>
</dbReference>
<dbReference type="PANTHER" id="PTHR10970:SF1">
    <property type="entry name" value="CLUSTERIN"/>
    <property type="match status" value="1"/>
</dbReference>
<name>A0A8C0VHW4_CYACU</name>
<evidence type="ECO:0000259" key="9">
    <source>
        <dbReference type="SMART" id="SM00030"/>
    </source>
</evidence>
<dbReference type="InterPro" id="IPR016014">
    <property type="entry name" value="Clusterin_N"/>
</dbReference>
<keyword evidence="12" id="KW-1185">Reference proteome</keyword>
<dbReference type="AlphaFoldDB" id="A0A8C0VHW4"/>
<dbReference type="GO" id="GO:0051787">
    <property type="term" value="F:misfolded protein binding"/>
    <property type="evidence" value="ECO:0007669"/>
    <property type="project" value="TreeGrafter"/>
</dbReference>
<dbReference type="Proteomes" id="UP000694410">
    <property type="component" value="Unplaced"/>
</dbReference>
<feature type="domain" description="Clusterin N-terminal" evidence="9">
    <location>
        <begin position="50"/>
        <end position="261"/>
    </location>
</feature>
<evidence type="ECO:0000256" key="8">
    <source>
        <dbReference type="SAM" id="Coils"/>
    </source>
</evidence>
<evidence type="ECO:0000256" key="1">
    <source>
        <dbReference type="ARBA" id="ARBA00004613"/>
    </source>
</evidence>
<dbReference type="InterPro" id="IPR016015">
    <property type="entry name" value="Clusterin_C"/>
</dbReference>
<accession>A0A8C0VHW4</accession>
<feature type="coiled-coil region" evidence="8">
    <location>
        <begin position="341"/>
        <end position="386"/>
    </location>
</feature>
<dbReference type="InterPro" id="IPR000753">
    <property type="entry name" value="Clusterin-like"/>
</dbReference>
<protein>
    <recommendedName>
        <fullName evidence="7">Clusterin</fullName>
    </recommendedName>
</protein>
<feature type="coiled-coil region" evidence="8">
    <location>
        <begin position="179"/>
        <end position="216"/>
    </location>
</feature>
<keyword evidence="8" id="KW-0175">Coiled coil</keyword>
<dbReference type="Ensembl" id="ENSCCET00000033972.1">
    <property type="protein sequence ID" value="ENSCCEP00000022356.1"/>
    <property type="gene ID" value="ENSCCEG00000020211.1"/>
</dbReference>
<evidence type="ECO:0000256" key="5">
    <source>
        <dbReference type="ARBA" id="ARBA00023157"/>
    </source>
</evidence>
<organism evidence="11 12">
    <name type="scientific">Cyanistes caeruleus</name>
    <name type="common">Eurasian blue tit</name>
    <name type="synonym">Parus caeruleus</name>
    <dbReference type="NCBI Taxonomy" id="156563"/>
    <lineage>
        <taxon>Eukaryota</taxon>
        <taxon>Metazoa</taxon>
        <taxon>Chordata</taxon>
        <taxon>Craniata</taxon>
        <taxon>Vertebrata</taxon>
        <taxon>Euteleostomi</taxon>
        <taxon>Archelosauria</taxon>
        <taxon>Archosauria</taxon>
        <taxon>Dinosauria</taxon>
        <taxon>Saurischia</taxon>
        <taxon>Theropoda</taxon>
        <taxon>Coelurosauria</taxon>
        <taxon>Aves</taxon>
        <taxon>Neognathae</taxon>
        <taxon>Neoaves</taxon>
        <taxon>Telluraves</taxon>
        <taxon>Australaves</taxon>
        <taxon>Passeriformes</taxon>
        <taxon>Paridae</taxon>
        <taxon>Cyanistes</taxon>
    </lineage>
</organism>
<reference evidence="11" key="1">
    <citation type="submission" date="2025-08" db="UniProtKB">
        <authorList>
            <consortium name="Ensembl"/>
        </authorList>
    </citation>
    <scope>IDENTIFICATION</scope>
</reference>
<keyword evidence="6" id="KW-0325">Glycoprotein</keyword>
<comment type="similarity">
    <text evidence="2 7">Belongs to the clusterin family.</text>
</comment>
<dbReference type="SMART" id="SM00035">
    <property type="entry name" value="CLa"/>
    <property type="match status" value="1"/>
</dbReference>
<keyword evidence="5" id="KW-1015">Disulfide bond</keyword>
<evidence type="ECO:0000256" key="7">
    <source>
        <dbReference type="RuleBase" id="RU000629"/>
    </source>
</evidence>